<keyword evidence="1" id="KW-0472">Membrane</keyword>
<dbReference type="EMBL" id="KT257680">
    <property type="protein sequence ID" value="ANU06262.1"/>
    <property type="molecule type" value="Genomic_DNA"/>
</dbReference>
<evidence type="ECO:0000313" key="2">
    <source>
        <dbReference type="EMBL" id="ANU06262.1"/>
    </source>
</evidence>
<protein>
    <submittedName>
        <fullName evidence="2">CfbTL</fullName>
    </submittedName>
</protein>
<keyword evidence="1" id="KW-0812">Transmembrane</keyword>
<evidence type="ECO:0000256" key="1">
    <source>
        <dbReference type="SAM" id="Phobius"/>
    </source>
</evidence>
<dbReference type="InterPro" id="IPR036047">
    <property type="entry name" value="F-box-like_dom_sf"/>
</dbReference>
<dbReference type="Gene3D" id="1.20.1280.50">
    <property type="match status" value="1"/>
</dbReference>
<dbReference type="AlphaFoldDB" id="A0A1L2F4G0"/>
<proteinExistence type="predicted"/>
<gene>
    <name evidence="2" type="primary">CfbTL</name>
</gene>
<feature type="transmembrane region" description="Helical" evidence="1">
    <location>
        <begin position="357"/>
        <end position="375"/>
    </location>
</feature>
<dbReference type="PANTHER" id="PTHR39741:SF2">
    <property type="entry name" value="F-BOX DOMAIN-CONTAINING PROTEIN"/>
    <property type="match status" value="1"/>
</dbReference>
<name>A0A1L2F4G0_9ERIC</name>
<organism evidence="2">
    <name type="scientific">Primula vulgaris</name>
    <dbReference type="NCBI Taxonomy" id="175104"/>
    <lineage>
        <taxon>Eukaryota</taxon>
        <taxon>Viridiplantae</taxon>
        <taxon>Streptophyta</taxon>
        <taxon>Embryophyta</taxon>
        <taxon>Tracheophyta</taxon>
        <taxon>Spermatophyta</taxon>
        <taxon>Magnoliopsida</taxon>
        <taxon>eudicotyledons</taxon>
        <taxon>Gunneridae</taxon>
        <taxon>Pentapetalae</taxon>
        <taxon>asterids</taxon>
        <taxon>Ericales</taxon>
        <taxon>Primulaceae</taxon>
        <taxon>Primula</taxon>
    </lineage>
</organism>
<dbReference type="SUPFAM" id="SSF81383">
    <property type="entry name" value="F-box domain"/>
    <property type="match status" value="1"/>
</dbReference>
<accession>A0A1L2F4G0</accession>
<sequence>MEIHASSRDFIQWLGHDLSLRILLSFANPSDIIRFSTVSTSWRDFAIRNGLSKQICLKNFPELEKIPIIIKEKSKQAGSFNSREQKNLESDHKVYAYLSRGLAKSNSKLCISTAVSASSTDNYPQECIQNTLEPRERIGVRDSYWSSTGQTDPSVPQKLVYNLISNICIVSEIHVQPFQVPSLESRCSIYSARAVRFRIGYPKSQKKLYKYGRYKCKASHKYYDNAFSWTYISPEFRMAQENCLQKFKLPEPVLCVGGILQMELLGRVQIQETDGLYYLRITHVQVVGKPLSPGFEVEIIDSSGRCKLDYYYGVNYRFSHENSIMVTSRNSSLRRASGLEVVIQGVKDSNSKLRRGFVIQFLIVFFVFLLFLIKFPKVPFYVT</sequence>
<reference evidence="2" key="1">
    <citation type="journal article" date="2016" name="Nat. Plants">
        <title>Genetic architecture and evolution of the S locus supergene in Primula vulgaris.</title>
        <authorList>
            <person name="Li J."/>
            <person name="Cocker J.M."/>
            <person name="Wright J."/>
            <person name="Webster M.A."/>
            <person name="McMullan M."/>
            <person name="Dyer S."/>
            <person name="Swarbreck D."/>
            <person name="Caccamo M."/>
            <person name="Oosterhout C.V."/>
            <person name="Gilmartin P.M."/>
        </authorList>
    </citation>
    <scope>NUCLEOTIDE SEQUENCE</scope>
</reference>
<dbReference type="InterPro" id="IPR055336">
    <property type="entry name" value="At4g00755-like"/>
</dbReference>
<keyword evidence="1" id="KW-1133">Transmembrane helix</keyword>
<dbReference type="PANTHER" id="PTHR39741">
    <property type="entry name" value="F-BOX DOMAIN CONTAINING PROTEIN, EXPRESSED"/>
    <property type="match status" value="1"/>
</dbReference>